<dbReference type="NCBIfam" id="TIGR01730">
    <property type="entry name" value="RND_mfp"/>
    <property type="match status" value="1"/>
</dbReference>
<evidence type="ECO:0000313" key="8">
    <source>
        <dbReference type="Proteomes" id="UP000194664"/>
    </source>
</evidence>
<dbReference type="InterPro" id="IPR058627">
    <property type="entry name" value="MdtA-like_C"/>
</dbReference>
<sequence length="350" mass="37014">MIRPILLSALLAMATPVVADTENAAPRPVISEIVRADSAIMRSFDGVIEPRDQIDLAFRTGGRLARISVETGDRVSQGSVLASLDQITLQQDLDAASAAVVSARAAADLAAAQLERGTALIDRGVYSQAQLEQLQTSSDAARAQLNNAIATEVQAREAAHYGNLTAPVDGVILTTNAEVGSYIAAGTSVLSITGGSEIEAVIDVPEPLFETLTTTSQFEITHQVPGVDPIRATLRSVDPVTEGKLDTRRMRLTLIDPPADYRIGALVLARPLAQQTPTITLPQSALTTLDGQLGVWRITPDRTAEFAPVTVSTEIGDRITITAGIDINDEIITRGASSVSIGQHIGDRIQ</sequence>
<keyword evidence="3" id="KW-0813">Transport</keyword>
<evidence type="ECO:0000256" key="2">
    <source>
        <dbReference type="ARBA" id="ARBA00009477"/>
    </source>
</evidence>
<dbReference type="SUPFAM" id="SSF111369">
    <property type="entry name" value="HlyD-like secretion proteins"/>
    <property type="match status" value="1"/>
</dbReference>
<evidence type="ECO:0000313" key="7">
    <source>
        <dbReference type="EMBL" id="OUD10317.1"/>
    </source>
</evidence>
<dbReference type="GO" id="GO:1990281">
    <property type="term" value="C:efflux pump complex"/>
    <property type="evidence" value="ECO:0007669"/>
    <property type="project" value="TreeGrafter"/>
</dbReference>
<accession>A0A251X0V1</accession>
<evidence type="ECO:0000256" key="1">
    <source>
        <dbReference type="ARBA" id="ARBA00004196"/>
    </source>
</evidence>
<dbReference type="GO" id="GO:0015562">
    <property type="term" value="F:efflux transmembrane transporter activity"/>
    <property type="evidence" value="ECO:0007669"/>
    <property type="project" value="TreeGrafter"/>
</dbReference>
<feature type="domain" description="Multidrug resistance protein MdtA-like C-terminal permuted SH3" evidence="6">
    <location>
        <begin position="279"/>
        <end position="336"/>
    </location>
</feature>
<dbReference type="EMBL" id="MSPP01000001">
    <property type="protein sequence ID" value="OUD10317.1"/>
    <property type="molecule type" value="Genomic_DNA"/>
</dbReference>
<dbReference type="Gene3D" id="2.40.50.100">
    <property type="match status" value="1"/>
</dbReference>
<dbReference type="OrthoDB" id="9813967at2"/>
<dbReference type="InterPro" id="IPR006143">
    <property type="entry name" value="RND_pump_MFP"/>
</dbReference>
<dbReference type="Gene3D" id="2.40.30.170">
    <property type="match status" value="1"/>
</dbReference>
<comment type="similarity">
    <text evidence="2">Belongs to the membrane fusion protein (MFP) (TC 8.A.1) family.</text>
</comment>
<dbReference type="PANTHER" id="PTHR30469:SF15">
    <property type="entry name" value="HLYD FAMILY OF SECRETION PROTEINS"/>
    <property type="match status" value="1"/>
</dbReference>
<dbReference type="Pfam" id="PF25967">
    <property type="entry name" value="RND-MFP_C"/>
    <property type="match status" value="1"/>
</dbReference>
<evidence type="ECO:0000259" key="5">
    <source>
        <dbReference type="Pfam" id="PF25917"/>
    </source>
</evidence>
<proteinExistence type="inferred from homology"/>
<evidence type="ECO:0000256" key="4">
    <source>
        <dbReference type="SAM" id="SignalP"/>
    </source>
</evidence>
<feature type="signal peptide" evidence="4">
    <location>
        <begin position="1"/>
        <end position="19"/>
    </location>
</feature>
<comment type="subcellular location">
    <subcellularLocation>
        <location evidence="1">Cell envelope</location>
    </subcellularLocation>
</comment>
<dbReference type="PANTHER" id="PTHR30469">
    <property type="entry name" value="MULTIDRUG RESISTANCE PROTEIN MDTA"/>
    <property type="match status" value="1"/>
</dbReference>
<keyword evidence="8" id="KW-1185">Reference proteome</keyword>
<dbReference type="Gene3D" id="2.40.420.20">
    <property type="match status" value="1"/>
</dbReference>
<evidence type="ECO:0000256" key="3">
    <source>
        <dbReference type="ARBA" id="ARBA00022448"/>
    </source>
</evidence>
<comment type="caution">
    <text evidence="7">The sequence shown here is derived from an EMBL/GenBank/DDBJ whole genome shotgun (WGS) entry which is preliminary data.</text>
</comment>
<dbReference type="Proteomes" id="UP000194664">
    <property type="component" value="Unassembled WGS sequence"/>
</dbReference>
<gene>
    <name evidence="7" type="ORF">BVC71_02050</name>
</gene>
<protein>
    <submittedName>
        <fullName evidence="7">Uncharacterized protein</fullName>
    </submittedName>
</protein>
<organism evidence="7 8">
    <name type="scientific">Marivivens niveibacter</name>
    <dbReference type="NCBI Taxonomy" id="1930667"/>
    <lineage>
        <taxon>Bacteria</taxon>
        <taxon>Pseudomonadati</taxon>
        <taxon>Pseudomonadota</taxon>
        <taxon>Alphaproteobacteria</taxon>
        <taxon>Rhodobacterales</taxon>
        <taxon>Paracoccaceae</taxon>
        <taxon>Marivivens group</taxon>
        <taxon>Marivivens</taxon>
    </lineage>
</organism>
<evidence type="ECO:0000259" key="6">
    <source>
        <dbReference type="Pfam" id="PF25967"/>
    </source>
</evidence>
<feature type="domain" description="Multidrug resistance protein MdtA-like barrel-sandwich hybrid" evidence="5">
    <location>
        <begin position="55"/>
        <end position="189"/>
    </location>
</feature>
<name>A0A251X0V1_9RHOB</name>
<dbReference type="RefSeq" id="WP_086449969.1">
    <property type="nucleotide sequence ID" value="NZ_MSPP01000001.1"/>
</dbReference>
<dbReference type="Pfam" id="PF25917">
    <property type="entry name" value="BSH_RND"/>
    <property type="match status" value="1"/>
</dbReference>
<keyword evidence="4" id="KW-0732">Signal</keyword>
<reference evidence="7 8" key="1">
    <citation type="submission" date="2016-12" db="EMBL/GenBank/DDBJ databases">
        <title>The draft genome sequence of HSLHS2.</title>
        <authorList>
            <person name="Hu D."/>
            <person name="Wang L."/>
            <person name="Shao Z."/>
        </authorList>
    </citation>
    <scope>NUCLEOTIDE SEQUENCE [LARGE SCALE GENOMIC DNA]</scope>
    <source>
        <strain evidence="7">MCCC 1A06712</strain>
    </source>
</reference>
<dbReference type="Gene3D" id="1.10.287.470">
    <property type="entry name" value="Helix hairpin bin"/>
    <property type="match status" value="1"/>
</dbReference>
<dbReference type="AlphaFoldDB" id="A0A251X0V1"/>
<feature type="chain" id="PRO_5012242268" evidence="4">
    <location>
        <begin position="20"/>
        <end position="350"/>
    </location>
</feature>
<dbReference type="InterPro" id="IPR058625">
    <property type="entry name" value="MdtA-like_BSH"/>
</dbReference>